<reference evidence="1" key="1">
    <citation type="journal article" date="2018" name="Genome Biol.">
        <title>SKESA: strategic k-mer extension for scrupulous assemblies.</title>
        <authorList>
            <person name="Souvorov A."/>
            <person name="Agarwala R."/>
            <person name="Lipman D.J."/>
        </authorList>
    </citation>
    <scope>NUCLEOTIDE SEQUENCE</scope>
    <source>
        <strain evidence="1">MA.GW_S01608-07</strain>
    </source>
</reference>
<sequence>MKTHEWRGLNGDPANIGIQDNFGYDLSDNPNFRKTFKIRQKRFKTDSKTPDENPHTSISCVEAIREDYNHV</sequence>
<gene>
    <name evidence="1" type="ORF">G8N95_001760</name>
</gene>
<organism evidence="1">
    <name type="scientific">Salmonella enterica</name>
    <name type="common">Salmonella choleraesuis</name>
    <dbReference type="NCBI Taxonomy" id="28901"/>
    <lineage>
        <taxon>Bacteria</taxon>
        <taxon>Pseudomonadati</taxon>
        <taxon>Pseudomonadota</taxon>
        <taxon>Gammaproteobacteria</taxon>
        <taxon>Enterobacterales</taxon>
        <taxon>Enterobacteriaceae</taxon>
        <taxon>Salmonella</taxon>
    </lineage>
</organism>
<reference evidence="1" key="2">
    <citation type="submission" date="2020-02" db="EMBL/GenBank/DDBJ databases">
        <authorList>
            <consortium name="NCBI Pathogen Detection Project"/>
        </authorList>
    </citation>
    <scope>NUCLEOTIDE SEQUENCE</scope>
    <source>
        <strain evidence="1">MA.GW_S01608-07</strain>
    </source>
</reference>
<comment type="caution">
    <text evidence="1">The sequence shown here is derived from an EMBL/GenBank/DDBJ whole genome shotgun (WGS) entry which is preliminary data.</text>
</comment>
<accession>A0A749Z7V0</accession>
<dbReference type="AlphaFoldDB" id="A0A749Z7V0"/>
<dbReference type="EMBL" id="DAAVRS010000003">
    <property type="protein sequence ID" value="HAF6041115.1"/>
    <property type="molecule type" value="Genomic_DNA"/>
</dbReference>
<proteinExistence type="predicted"/>
<evidence type="ECO:0000313" key="1">
    <source>
        <dbReference type="EMBL" id="HAF6041115.1"/>
    </source>
</evidence>
<protein>
    <submittedName>
        <fullName evidence="1">Uncharacterized protein</fullName>
    </submittedName>
</protein>
<name>A0A749Z7V0_SALER</name>